<accession>A0AAQ3R9H2</accession>
<feature type="compositionally biased region" description="Polar residues" evidence="1">
    <location>
        <begin position="139"/>
        <end position="157"/>
    </location>
</feature>
<reference evidence="2 3" key="1">
    <citation type="submission" date="2023-11" db="EMBL/GenBank/DDBJ databases">
        <title>An acidophilic fungus is an integral part of prey digestion in a carnivorous sundew plant.</title>
        <authorList>
            <person name="Tsai I.J."/>
        </authorList>
    </citation>
    <scope>NUCLEOTIDE SEQUENCE [LARGE SCALE GENOMIC DNA]</scope>
    <source>
        <strain evidence="2">169a</strain>
    </source>
</reference>
<dbReference type="PANTHER" id="PTHR40130">
    <property type="entry name" value="EXPRESSED PROTEIN"/>
    <property type="match status" value="1"/>
</dbReference>
<feature type="compositionally biased region" description="Low complexity" evidence="1">
    <location>
        <begin position="377"/>
        <end position="386"/>
    </location>
</feature>
<sequence>MPCLRQHTVYNNTPWFDDKHFQNHVSFKMAEAAPLTSAHAHARKAAKNTQEAHWSEAADEYLHAAHDFARASKDTTDGEARRVLKLLEEQNQRIARIIQSRDASIEHDPVLGDYSSSPGAATKVDVGSPSGMIDKAVASSKTKSPTSAIAGSAQIGSHSRDASPSLARDIASRRGIPGSNRNSSLPAVQTRPQPLSPDSHRRTRSGLSNSKIPPSIVDSQHNLGAQSRKKPKSAEDDEGFAKFYSNITTGTMSKLSSVLAYAGLPLTAEDSQTDQTPDLKAGKKRVSASNDPDVKKIFSKAALDAIEEEHRRRGTLGHGFGPAESFYVVPNSGGTMSYAEMARNQHQLSNIGEDDEDSFVDAREMPGPPSPRHSRRPSSQQNQRGSFGKARTGEELELENTTLKATLEQVAKRLQNFEAHAQDASMAALTQSMIGFRPANTAPPADSVTQKRLRQVEKQLEETTEENKKYKAYLEKLKNNAKARRESRGAKGPEDASTAEGVDG</sequence>
<protein>
    <recommendedName>
        <fullName evidence="4">MIT domain-containing protein</fullName>
    </recommendedName>
</protein>
<feature type="region of interest" description="Disordered" evidence="1">
    <location>
        <begin position="479"/>
        <end position="504"/>
    </location>
</feature>
<feature type="region of interest" description="Disordered" evidence="1">
    <location>
        <begin position="358"/>
        <end position="397"/>
    </location>
</feature>
<gene>
    <name evidence="2" type="ORF">R9X50_00588800</name>
</gene>
<evidence type="ECO:0000256" key="1">
    <source>
        <dbReference type="SAM" id="MobiDB-lite"/>
    </source>
</evidence>
<organism evidence="2 3">
    <name type="scientific">Acrodontium crateriforme</name>
    <dbReference type="NCBI Taxonomy" id="150365"/>
    <lineage>
        <taxon>Eukaryota</taxon>
        <taxon>Fungi</taxon>
        <taxon>Dikarya</taxon>
        <taxon>Ascomycota</taxon>
        <taxon>Pezizomycotina</taxon>
        <taxon>Dothideomycetes</taxon>
        <taxon>Dothideomycetidae</taxon>
        <taxon>Mycosphaerellales</taxon>
        <taxon>Teratosphaeriaceae</taxon>
        <taxon>Acrodontium</taxon>
    </lineage>
</organism>
<dbReference type="Proteomes" id="UP001303373">
    <property type="component" value="Chromosome 9"/>
</dbReference>
<evidence type="ECO:0000313" key="2">
    <source>
        <dbReference type="EMBL" id="WPH03014.1"/>
    </source>
</evidence>
<feature type="compositionally biased region" description="Polar residues" evidence="1">
    <location>
        <begin position="179"/>
        <end position="193"/>
    </location>
</feature>
<dbReference type="SUPFAM" id="SSF140361">
    <property type="entry name" value="MIT domain-like"/>
    <property type="match status" value="1"/>
</dbReference>
<dbReference type="EMBL" id="CP138588">
    <property type="protein sequence ID" value="WPH03014.1"/>
    <property type="molecule type" value="Genomic_DNA"/>
</dbReference>
<proteinExistence type="predicted"/>
<feature type="region of interest" description="Disordered" evidence="1">
    <location>
        <begin position="109"/>
        <end position="236"/>
    </location>
</feature>
<name>A0AAQ3R9H2_9PEZI</name>
<dbReference type="PANTHER" id="PTHR40130:SF1">
    <property type="entry name" value="SPINDLE POLE BODY-ASSOCIATED PROTEIN CUT12 DOMAIN-CONTAINING PROTEIN"/>
    <property type="match status" value="1"/>
</dbReference>
<feature type="compositionally biased region" description="Basic and acidic residues" evidence="1">
    <location>
        <begin position="479"/>
        <end position="494"/>
    </location>
</feature>
<evidence type="ECO:0000313" key="3">
    <source>
        <dbReference type="Proteomes" id="UP001303373"/>
    </source>
</evidence>
<keyword evidence="3" id="KW-1185">Reference proteome</keyword>
<dbReference type="Gene3D" id="1.20.58.80">
    <property type="entry name" value="Phosphotransferase system, lactose/cellobiose-type IIA subunit"/>
    <property type="match status" value="1"/>
</dbReference>
<feature type="compositionally biased region" description="Polar residues" evidence="1">
    <location>
        <begin position="205"/>
        <end position="225"/>
    </location>
</feature>
<dbReference type="AlphaFoldDB" id="A0AAQ3R9H2"/>
<evidence type="ECO:0008006" key="4">
    <source>
        <dbReference type="Google" id="ProtNLM"/>
    </source>
</evidence>